<evidence type="ECO:0000313" key="3">
    <source>
        <dbReference type="Proteomes" id="UP000324222"/>
    </source>
</evidence>
<dbReference type="AlphaFoldDB" id="A0A5B7E644"/>
<evidence type="ECO:0000256" key="1">
    <source>
        <dbReference type="SAM" id="MobiDB-lite"/>
    </source>
</evidence>
<keyword evidence="3" id="KW-1185">Reference proteome</keyword>
<dbReference type="Proteomes" id="UP000324222">
    <property type="component" value="Unassembled WGS sequence"/>
</dbReference>
<name>A0A5B7E644_PORTR</name>
<feature type="compositionally biased region" description="Basic and acidic residues" evidence="1">
    <location>
        <begin position="56"/>
        <end position="72"/>
    </location>
</feature>
<gene>
    <name evidence="2" type="ORF">E2C01_021452</name>
</gene>
<reference evidence="2 3" key="1">
    <citation type="submission" date="2019-05" db="EMBL/GenBank/DDBJ databases">
        <title>Another draft genome of Portunus trituberculatus and its Hox gene families provides insights of decapod evolution.</title>
        <authorList>
            <person name="Jeong J.-H."/>
            <person name="Song I."/>
            <person name="Kim S."/>
            <person name="Choi T."/>
            <person name="Kim D."/>
            <person name="Ryu S."/>
            <person name="Kim W."/>
        </authorList>
    </citation>
    <scope>NUCLEOTIDE SEQUENCE [LARGE SCALE GENOMIC DNA]</scope>
    <source>
        <tissue evidence="2">Muscle</tissue>
    </source>
</reference>
<dbReference type="EMBL" id="VSRR010001880">
    <property type="protein sequence ID" value="MPC28254.1"/>
    <property type="molecule type" value="Genomic_DNA"/>
</dbReference>
<organism evidence="2 3">
    <name type="scientific">Portunus trituberculatus</name>
    <name type="common">Swimming crab</name>
    <name type="synonym">Neptunus trituberculatus</name>
    <dbReference type="NCBI Taxonomy" id="210409"/>
    <lineage>
        <taxon>Eukaryota</taxon>
        <taxon>Metazoa</taxon>
        <taxon>Ecdysozoa</taxon>
        <taxon>Arthropoda</taxon>
        <taxon>Crustacea</taxon>
        <taxon>Multicrustacea</taxon>
        <taxon>Malacostraca</taxon>
        <taxon>Eumalacostraca</taxon>
        <taxon>Eucarida</taxon>
        <taxon>Decapoda</taxon>
        <taxon>Pleocyemata</taxon>
        <taxon>Brachyura</taxon>
        <taxon>Eubrachyura</taxon>
        <taxon>Portunoidea</taxon>
        <taxon>Portunidae</taxon>
        <taxon>Portuninae</taxon>
        <taxon>Portunus</taxon>
    </lineage>
</organism>
<feature type="region of interest" description="Disordered" evidence="1">
    <location>
        <begin position="43"/>
        <end position="72"/>
    </location>
</feature>
<comment type="caution">
    <text evidence="2">The sequence shown here is derived from an EMBL/GenBank/DDBJ whole genome shotgun (WGS) entry which is preliminary data.</text>
</comment>
<proteinExistence type="predicted"/>
<accession>A0A5B7E644</accession>
<protein>
    <submittedName>
        <fullName evidence="2">Uncharacterized protein</fullName>
    </submittedName>
</protein>
<sequence length="72" mass="7793">MEIKAVSASSTLSSETRIFICLVCNSFRRLPTAAFRGMNSTITASPASTEVPGGGEVKERTSDNVDRHFEAR</sequence>
<evidence type="ECO:0000313" key="2">
    <source>
        <dbReference type="EMBL" id="MPC28254.1"/>
    </source>
</evidence>